<keyword evidence="2" id="KW-1185">Reference proteome</keyword>
<dbReference type="RefSeq" id="WP_151673113.1">
    <property type="nucleotide sequence ID" value="NZ_BKCG01000002.1"/>
</dbReference>
<reference evidence="1 2" key="1">
    <citation type="submission" date="2019-08" db="EMBL/GenBank/DDBJ databases">
        <title>Draft genome sequence of Ulvibacter marinus type strain NBRC 109484.</title>
        <authorList>
            <person name="Kawano K."/>
            <person name="Ushijima N."/>
            <person name="Kihara M."/>
            <person name="Itoh H."/>
        </authorList>
    </citation>
    <scope>NUCLEOTIDE SEQUENCE [LARGE SCALE GENOMIC DNA]</scope>
    <source>
        <strain evidence="1 2">NBRC 109484</strain>
    </source>
</reference>
<accession>A0A5J4IVZ6</accession>
<evidence type="ECO:0000313" key="2">
    <source>
        <dbReference type="Proteomes" id="UP000326509"/>
    </source>
</evidence>
<dbReference type="Proteomes" id="UP000326509">
    <property type="component" value="Unassembled WGS sequence"/>
</dbReference>
<gene>
    <name evidence="1" type="ORF">ULMA_11440</name>
</gene>
<comment type="caution">
    <text evidence="1">The sequence shown here is derived from an EMBL/GenBank/DDBJ whole genome shotgun (WGS) entry which is preliminary data.</text>
</comment>
<proteinExistence type="predicted"/>
<name>A0A5J4IVZ6_9FLAO</name>
<protein>
    <submittedName>
        <fullName evidence="1">Uncharacterized protein</fullName>
    </submittedName>
</protein>
<dbReference type="EMBL" id="BKCG01000002">
    <property type="protein sequence ID" value="GER59036.1"/>
    <property type="molecule type" value="Genomic_DNA"/>
</dbReference>
<organism evidence="1 2">
    <name type="scientific">Patiriisocius marinus</name>
    <dbReference type="NCBI Taxonomy" id="1397112"/>
    <lineage>
        <taxon>Bacteria</taxon>
        <taxon>Pseudomonadati</taxon>
        <taxon>Bacteroidota</taxon>
        <taxon>Flavobacteriia</taxon>
        <taxon>Flavobacteriales</taxon>
        <taxon>Flavobacteriaceae</taxon>
        <taxon>Patiriisocius</taxon>
    </lineage>
</organism>
<evidence type="ECO:0000313" key="1">
    <source>
        <dbReference type="EMBL" id="GER59036.1"/>
    </source>
</evidence>
<dbReference type="AlphaFoldDB" id="A0A5J4IVZ6"/>
<sequence>MDTLINLILAAALQFTGVQVANYDLKIDQQEITSEENTCKDNYLCVTLKNEQFCKEKITQ</sequence>